<accession>A0ACB8RFE8</accession>
<reference evidence="1" key="1">
    <citation type="submission" date="2021-02" db="EMBL/GenBank/DDBJ databases">
        <authorList>
            <consortium name="DOE Joint Genome Institute"/>
            <person name="Ahrendt S."/>
            <person name="Looney B.P."/>
            <person name="Miyauchi S."/>
            <person name="Morin E."/>
            <person name="Drula E."/>
            <person name="Courty P.E."/>
            <person name="Chicoki N."/>
            <person name="Fauchery L."/>
            <person name="Kohler A."/>
            <person name="Kuo A."/>
            <person name="Labutti K."/>
            <person name="Pangilinan J."/>
            <person name="Lipzen A."/>
            <person name="Riley R."/>
            <person name="Andreopoulos W."/>
            <person name="He G."/>
            <person name="Johnson J."/>
            <person name="Barry K.W."/>
            <person name="Grigoriev I.V."/>
            <person name="Nagy L."/>
            <person name="Hibbett D."/>
            <person name="Henrissat B."/>
            <person name="Matheny P.B."/>
            <person name="Labbe J."/>
            <person name="Martin F."/>
        </authorList>
    </citation>
    <scope>NUCLEOTIDE SEQUENCE</scope>
    <source>
        <strain evidence="1">FP105234-sp</strain>
    </source>
</reference>
<gene>
    <name evidence="1" type="ORF">FA95DRAFT_545545</name>
</gene>
<evidence type="ECO:0000313" key="2">
    <source>
        <dbReference type="Proteomes" id="UP000814033"/>
    </source>
</evidence>
<comment type="caution">
    <text evidence="1">The sequence shown here is derived from an EMBL/GenBank/DDBJ whole genome shotgun (WGS) entry which is preliminary data.</text>
</comment>
<dbReference type="Proteomes" id="UP000814033">
    <property type="component" value="Unassembled WGS sequence"/>
</dbReference>
<protein>
    <submittedName>
        <fullName evidence="1">Uncharacterized protein</fullName>
    </submittedName>
</protein>
<keyword evidence="2" id="KW-1185">Reference proteome</keyword>
<proteinExistence type="predicted"/>
<dbReference type="EMBL" id="MU276056">
    <property type="protein sequence ID" value="KAI0042617.1"/>
    <property type="molecule type" value="Genomic_DNA"/>
</dbReference>
<evidence type="ECO:0000313" key="1">
    <source>
        <dbReference type="EMBL" id="KAI0042617.1"/>
    </source>
</evidence>
<name>A0ACB8RFE8_9AGAM</name>
<reference evidence="1" key="2">
    <citation type="journal article" date="2022" name="New Phytol.">
        <title>Evolutionary transition to the ectomycorrhizal habit in the genomes of a hyperdiverse lineage of mushroom-forming fungi.</title>
        <authorList>
            <person name="Looney B."/>
            <person name="Miyauchi S."/>
            <person name="Morin E."/>
            <person name="Drula E."/>
            <person name="Courty P.E."/>
            <person name="Kohler A."/>
            <person name="Kuo A."/>
            <person name="LaButti K."/>
            <person name="Pangilinan J."/>
            <person name="Lipzen A."/>
            <person name="Riley R."/>
            <person name="Andreopoulos W."/>
            <person name="He G."/>
            <person name="Johnson J."/>
            <person name="Nolan M."/>
            <person name="Tritt A."/>
            <person name="Barry K.W."/>
            <person name="Grigoriev I.V."/>
            <person name="Nagy L.G."/>
            <person name="Hibbett D."/>
            <person name="Henrissat B."/>
            <person name="Matheny P.B."/>
            <person name="Labbe J."/>
            <person name="Martin F.M."/>
        </authorList>
    </citation>
    <scope>NUCLEOTIDE SEQUENCE</scope>
    <source>
        <strain evidence="1">FP105234-sp</strain>
    </source>
</reference>
<sequence length="211" mass="23298">MRPTGWNLHASFFPRKHARISIGCVYEGRGCCGLSLLVEPADFSGCFHSLPHVRSLSSTGPSSDLHHSRTLKRKRTACPGWGLAEETMTMDGGRHVSRTRARRIAGIVIDSLFACLTNQHLSTIYVPTTDRTVRCCQLEANPKHSFTRISSRRPHGHAHGHGQLAIHFRHEHGLRCATLAGRQVGLSPAARPGECLARPGKLCVLWMGSRR</sequence>
<organism evidence="1 2">
    <name type="scientific">Auriscalpium vulgare</name>
    <dbReference type="NCBI Taxonomy" id="40419"/>
    <lineage>
        <taxon>Eukaryota</taxon>
        <taxon>Fungi</taxon>
        <taxon>Dikarya</taxon>
        <taxon>Basidiomycota</taxon>
        <taxon>Agaricomycotina</taxon>
        <taxon>Agaricomycetes</taxon>
        <taxon>Russulales</taxon>
        <taxon>Auriscalpiaceae</taxon>
        <taxon>Auriscalpium</taxon>
    </lineage>
</organism>